<keyword evidence="3" id="KW-1185">Reference proteome</keyword>
<protein>
    <submittedName>
        <fullName evidence="2">Endo alpha-1,4 polygalactosaminidase</fullName>
    </submittedName>
</protein>
<dbReference type="InterPro" id="IPR017853">
    <property type="entry name" value="GH"/>
</dbReference>
<dbReference type="Gene3D" id="3.20.20.70">
    <property type="entry name" value="Aldolase class I"/>
    <property type="match status" value="2"/>
</dbReference>
<dbReference type="PANTHER" id="PTHR35882:SF2">
    <property type="entry name" value="PELA"/>
    <property type="match status" value="1"/>
</dbReference>
<evidence type="ECO:0000259" key="1">
    <source>
        <dbReference type="Pfam" id="PF03537"/>
    </source>
</evidence>
<dbReference type="Proteomes" id="UP001403385">
    <property type="component" value="Unassembled WGS sequence"/>
</dbReference>
<dbReference type="InterPro" id="IPR016062">
    <property type="entry name" value="TM1410-rel"/>
</dbReference>
<comment type="caution">
    <text evidence="2">The sequence shown here is derived from an EMBL/GenBank/DDBJ whole genome shotgun (WGS) entry which is preliminary data.</text>
</comment>
<dbReference type="PRINTS" id="PR01545">
    <property type="entry name" value="THEMAYE10DUF"/>
</dbReference>
<dbReference type="AlphaFoldDB" id="A0AAW9SF13"/>
<organism evidence="2 3">
    <name type="scientific">Rapidithrix thailandica</name>
    <dbReference type="NCBI Taxonomy" id="413964"/>
    <lineage>
        <taxon>Bacteria</taxon>
        <taxon>Pseudomonadati</taxon>
        <taxon>Bacteroidota</taxon>
        <taxon>Cytophagia</taxon>
        <taxon>Cytophagales</taxon>
        <taxon>Flammeovirgaceae</taxon>
        <taxon>Rapidithrix</taxon>
    </lineage>
</organism>
<evidence type="ECO:0000313" key="3">
    <source>
        <dbReference type="Proteomes" id="UP001403385"/>
    </source>
</evidence>
<reference evidence="2 3" key="1">
    <citation type="submission" date="2024-04" db="EMBL/GenBank/DDBJ databases">
        <title>Novel genus in family Flammeovirgaceae.</title>
        <authorList>
            <person name="Nguyen T.H."/>
            <person name="Vuong T.Q."/>
            <person name="Le H."/>
            <person name="Kim S.-G."/>
        </authorList>
    </citation>
    <scope>NUCLEOTIDE SEQUENCE [LARGE SCALE GENOMIC DNA]</scope>
    <source>
        <strain evidence="2 3">JCM 23209</strain>
    </source>
</reference>
<name>A0AAW9SF13_9BACT</name>
<feature type="domain" description="Glycoside-hydrolase family GH114 TIM-barrel" evidence="1">
    <location>
        <begin position="216"/>
        <end position="330"/>
    </location>
</feature>
<proteinExistence type="predicted"/>
<gene>
    <name evidence="2" type="ORF">AAG747_24465</name>
</gene>
<dbReference type="InterPro" id="IPR004352">
    <property type="entry name" value="GH114_TIM-barrel"/>
</dbReference>
<accession>A0AAW9SF13</accession>
<evidence type="ECO:0000313" key="2">
    <source>
        <dbReference type="EMBL" id="MEN7551098.1"/>
    </source>
</evidence>
<dbReference type="PANTHER" id="PTHR35882">
    <property type="entry name" value="PELA"/>
    <property type="match status" value="1"/>
</dbReference>
<dbReference type="EMBL" id="JBDKWZ010000019">
    <property type="protein sequence ID" value="MEN7551098.1"/>
    <property type="molecule type" value="Genomic_DNA"/>
</dbReference>
<dbReference type="RefSeq" id="WP_346823880.1">
    <property type="nucleotide sequence ID" value="NZ_JBDKWZ010000019.1"/>
</dbReference>
<dbReference type="SUPFAM" id="SSF51445">
    <property type="entry name" value="(Trans)glycosidases"/>
    <property type="match status" value="1"/>
</dbReference>
<dbReference type="Pfam" id="PF03537">
    <property type="entry name" value="Glyco_hydro_114"/>
    <property type="match status" value="1"/>
</dbReference>
<sequence length="335" mass="38970">MKHALISVIAIVQMLVINRCNDSIRESPEPAEKNVVVDYRQEMRKFVTDLGAYARSYNPNFLIVPQNGQELVTNTGEGDGTPQTTYLQAIDATGREDMFYGYYNKDDVRTPKEDEEYLLDLCLVCEQFDVEVLATDYCYTPSKMDDSYQLNEQYGFISFAADERNLNQIPRYPAKPYHENSDNITHISQAKNFLYLINSEHFTTKQDFISAVSSTNYDVVIMDLFHFGVAYTNAEIEQLKTKQNGGSRLVLGYLSIGEAEDYRYYWNDEWKTNKPGWLEPENPDWEGNYKVKYWYPDWQKIIFGNEESYLKQIVNAGFDGAYLDIVDGFEYFEEM</sequence>
<dbReference type="InterPro" id="IPR013785">
    <property type="entry name" value="Aldolase_TIM"/>
</dbReference>